<sequence length="1108" mass="120951">MQPRGTKATITVGEFGAFEVSANTLTLSTLTFDGKGTERSNSLLSIVDTGSIIVTGCTFHNMKASGKGSVITSTLNTGNTLSISESTFTSCSSGGDGGCVAVAVAGGTLLISQSSFRRCWSMGRGGALLLDFSGLASFEDYKLSSVSFGRVEEKNTAESSGNDVFVIGINLGSVIVGSQWVGSFSTAVNSDLMGFDSVSGKVESLLRYLIGDSVFVSCDGDDMNSGSLSDPLKTLSGVFWTVLDVVKVAIVGSASIGEKMEIGMEEEDSREIWIGGESAGCSLLCSIETIDSEQIKHHSSSMVNLRTHTLSLAGLALSSFSSSGSARISSVFCVRSNGILKVVSCTLNSSNPTSLSLVTLRRDGSAELESLRCDRQEFLGKGSVVVCDGGKSLLMNGCQFDSTRFSGGSVVVGRCTEGMRISSCGFIGCSGLSFGSVIRVWVMGSTVSLTDNRFWNCLTLVRVWERNGKDGVVGGGCVAIELQSHSLSSLNRRQTSVDLTGTSFVSCSLIVTDTAGSSVGLVGGSGFLIRSTHSSNSQSATLRNVLLLNCSVTATVSSSTSSFSGGVIVCGKKQLQTDRRGMVVFSKLCDAMTKILLLTHCGKCIKWHQCCSCMESLFFEPEIVDSLFLQHKDLIDTTFDKIANSSPPSAVLTTLARIPLFPHLRIALVSLWALSSVVRIEPATFTRLPSPIFPSSSPHQQYSGLSFLAALTKKLRTVFSEFQTNLPIDPSHLPKYIMLTKNDPFLTEHSLLFCSNAFIIPTYLLDATPPIEVDSEIIRELILFVKEALTTMLTNIPFIDNLIASLPSDSSPTTPSVSGVDTQMSGSLQQLRDHCENFVSSGWAFFVNVTFCLTDPHQYSFETIILDDPSFPDLILNSLKLNHKDIRLPSVMAITNNVVHFPSMGARFMKVNLRRMLETVDFVSLPLSESSTLFQLTNFIANMFPPNGEIEQALVEQYPLIRVSMFEPATQFITFMFRISDNLILNEDDIVEHENRMCQIHHHIKNIELRSDEHDTDFVSELVKWEMRTMVAMENEANFEIVFASLLNRTWEWRQFERERQKRREVLLREEGWDDAFELRVVGIEVETDQDLVDLTADFRIVHTLNTD</sequence>
<proteinExistence type="predicted"/>
<dbReference type="Proteomes" id="UP001281761">
    <property type="component" value="Unassembled WGS sequence"/>
</dbReference>
<dbReference type="InterPro" id="IPR011050">
    <property type="entry name" value="Pectin_lyase_fold/virulence"/>
</dbReference>
<reference evidence="1 2" key="1">
    <citation type="journal article" date="2022" name="bioRxiv">
        <title>Genomics of Preaxostyla Flagellates Illuminates Evolutionary Transitions and the Path Towards Mitochondrial Loss.</title>
        <authorList>
            <person name="Novak L.V.F."/>
            <person name="Treitli S.C."/>
            <person name="Pyrih J."/>
            <person name="Halakuc P."/>
            <person name="Pipaliya S.V."/>
            <person name="Vacek V."/>
            <person name="Brzon O."/>
            <person name="Soukal P."/>
            <person name="Eme L."/>
            <person name="Dacks J.B."/>
            <person name="Karnkowska A."/>
            <person name="Elias M."/>
            <person name="Hampl V."/>
        </authorList>
    </citation>
    <scope>NUCLEOTIDE SEQUENCE [LARGE SCALE GENOMIC DNA]</scope>
    <source>
        <strain evidence="1">NAU3</strain>
        <tissue evidence="1">Gut</tissue>
    </source>
</reference>
<comment type="caution">
    <text evidence="1">The sequence shown here is derived from an EMBL/GenBank/DDBJ whole genome shotgun (WGS) entry which is preliminary data.</text>
</comment>
<protein>
    <submittedName>
        <fullName evidence="1">Uncharacterized protein</fullName>
    </submittedName>
</protein>
<evidence type="ECO:0000313" key="2">
    <source>
        <dbReference type="Proteomes" id="UP001281761"/>
    </source>
</evidence>
<keyword evidence="2" id="KW-1185">Reference proteome</keyword>
<accession>A0ABQ9XRT9</accession>
<evidence type="ECO:0000313" key="1">
    <source>
        <dbReference type="EMBL" id="KAK2953679.1"/>
    </source>
</evidence>
<dbReference type="EMBL" id="JARBJD010000088">
    <property type="protein sequence ID" value="KAK2953679.1"/>
    <property type="molecule type" value="Genomic_DNA"/>
</dbReference>
<name>A0ABQ9XRT9_9EUKA</name>
<dbReference type="SUPFAM" id="SSF51126">
    <property type="entry name" value="Pectin lyase-like"/>
    <property type="match status" value="1"/>
</dbReference>
<organism evidence="1 2">
    <name type="scientific">Blattamonas nauphoetae</name>
    <dbReference type="NCBI Taxonomy" id="2049346"/>
    <lineage>
        <taxon>Eukaryota</taxon>
        <taxon>Metamonada</taxon>
        <taxon>Preaxostyla</taxon>
        <taxon>Oxymonadida</taxon>
        <taxon>Blattamonas</taxon>
    </lineage>
</organism>
<gene>
    <name evidence="1" type="ORF">BLNAU_11400</name>
</gene>